<organism evidence="3 4">
    <name type="scientific">Reticulomyxa filosa</name>
    <dbReference type="NCBI Taxonomy" id="46433"/>
    <lineage>
        <taxon>Eukaryota</taxon>
        <taxon>Sar</taxon>
        <taxon>Rhizaria</taxon>
        <taxon>Retaria</taxon>
        <taxon>Foraminifera</taxon>
        <taxon>Monothalamids</taxon>
        <taxon>Reticulomyxidae</taxon>
        <taxon>Reticulomyxa</taxon>
    </lineage>
</organism>
<accession>X6LAG9</accession>
<dbReference type="GO" id="GO:0016887">
    <property type="term" value="F:ATP hydrolysis activity"/>
    <property type="evidence" value="ECO:0007669"/>
    <property type="project" value="InterPro"/>
</dbReference>
<proteinExistence type="predicted"/>
<dbReference type="SUPFAM" id="SSF52540">
    <property type="entry name" value="P-loop containing nucleoside triphosphate hydrolases"/>
    <property type="match status" value="2"/>
</dbReference>
<evidence type="ECO:0000259" key="2">
    <source>
        <dbReference type="SMART" id="SM00382"/>
    </source>
</evidence>
<dbReference type="InterPro" id="IPR003593">
    <property type="entry name" value="AAA+_ATPase"/>
</dbReference>
<name>X6LAG9_RETFI</name>
<feature type="region of interest" description="Disordered" evidence="1">
    <location>
        <begin position="69"/>
        <end position="91"/>
    </location>
</feature>
<dbReference type="GO" id="GO:0004842">
    <property type="term" value="F:ubiquitin-protein transferase activity"/>
    <property type="evidence" value="ECO:0007669"/>
    <property type="project" value="InterPro"/>
</dbReference>
<dbReference type="OMA" id="LCERDEW"/>
<dbReference type="PANTHER" id="PTHR22605">
    <property type="entry name" value="RZ-TYPE DOMAIN-CONTAINING PROTEIN"/>
    <property type="match status" value="1"/>
</dbReference>
<evidence type="ECO:0000256" key="1">
    <source>
        <dbReference type="SAM" id="MobiDB-lite"/>
    </source>
</evidence>
<dbReference type="Proteomes" id="UP000023152">
    <property type="component" value="Unassembled WGS sequence"/>
</dbReference>
<comment type="caution">
    <text evidence="3">The sequence shown here is derived from an EMBL/GenBank/DDBJ whole genome shotgun (WGS) entry which is preliminary data.</text>
</comment>
<dbReference type="EMBL" id="ASPP01046458">
    <property type="protein sequence ID" value="ETN98528.1"/>
    <property type="molecule type" value="Genomic_DNA"/>
</dbReference>
<dbReference type="Gene3D" id="3.40.50.300">
    <property type="entry name" value="P-loop containing nucleotide triphosphate hydrolases"/>
    <property type="match status" value="2"/>
</dbReference>
<keyword evidence="4" id="KW-1185">Reference proteome</keyword>
<gene>
    <name evidence="3" type="ORF">RFI_38963</name>
</gene>
<protein>
    <recommendedName>
        <fullName evidence="2">AAA+ ATPase domain-containing protein</fullName>
    </recommendedName>
</protein>
<dbReference type="SMART" id="SM00382">
    <property type="entry name" value="AAA"/>
    <property type="match status" value="2"/>
</dbReference>
<dbReference type="InterPro" id="IPR027417">
    <property type="entry name" value="P-loop_NTPase"/>
</dbReference>
<dbReference type="PANTHER" id="PTHR22605:SF1">
    <property type="entry name" value="RZ-TYPE DOMAIN-CONTAINING PROTEIN"/>
    <property type="match status" value="1"/>
</dbReference>
<dbReference type="OrthoDB" id="2423195at2759"/>
<feature type="domain" description="AAA+ ATPase" evidence="2">
    <location>
        <begin position="446"/>
        <end position="589"/>
    </location>
</feature>
<evidence type="ECO:0000313" key="4">
    <source>
        <dbReference type="Proteomes" id="UP000023152"/>
    </source>
</evidence>
<dbReference type="AlphaFoldDB" id="X6LAG9"/>
<reference evidence="3 4" key="1">
    <citation type="journal article" date="2013" name="Curr. Biol.">
        <title>The Genome of the Foraminiferan Reticulomyxa filosa.</title>
        <authorList>
            <person name="Glockner G."/>
            <person name="Hulsmann N."/>
            <person name="Schleicher M."/>
            <person name="Noegel A.A."/>
            <person name="Eichinger L."/>
            <person name="Gallinger C."/>
            <person name="Pawlowski J."/>
            <person name="Sierra R."/>
            <person name="Euteneuer U."/>
            <person name="Pillet L."/>
            <person name="Moustafa A."/>
            <person name="Platzer M."/>
            <person name="Groth M."/>
            <person name="Szafranski K."/>
            <person name="Schliwa M."/>
        </authorList>
    </citation>
    <scope>NUCLEOTIDE SEQUENCE [LARGE SCALE GENOMIC DNA]</scope>
</reference>
<sequence length="829" mass="97078">MKKVPEDKLKALKDQGFCLFDWQQDLKSKELILQERIKSSEMKSEKKKRLQVLFRILGTQYKEALNNRKEREAKNEQDKNEKKEEKKDEENKVVKTARLHDEIVDTLCERDEWSNYVLTFDNILKMIAIFLKIRTNFPVILMGETGCGKTSLIKCLGHAANVKLNAIDVHGGFGRDEIRKVIKDCSDQVLANGQDLWLFLDEVNTSPDIGWFKELICDHSLDGVKISSQIKVIAACNPYRQRKVQVKVNKHINTDDPLNQWVYRVFPLCDTMKEYIWPFGQLSLLDEKQYIWAMTKQMKENFDPTSIAYKEIERWETVIAENISKSQQFLHKVLANEAIVSLRDVSRCLKFFYWLMQQENVAAKTKVSWTERALNIALSLSYYFRLSETQRKDYSQLISSSRKPLFSDMVNEEIARLSECFEELPQVAFHTILKENIFVLFFCIVTTTPLILVGQPGTSKTLSLQIMLKTLSYHNIQNFHQKLKRNSFQFCVKPLHCVSFQCTRNCKPSAIKETWDKAERYISNKTMMTMLLFDEIGLAEQSNYNPLKILHQLLEHPKIAFVGISNWTLDAAKMNRMVMHSIPAMSRKDLEDTAKSIFGKVDKHKNPSFIKDIEKLVQIYEKITQHKTNAFKPNGNKHFFGIRDFYALVKHQSINKAQSTSLEGYLRNFGGFEKSKSSEQLRKILVEVLNMQYLDISEQFKLWTPVRCVQSNVTRKAILDNNSLQMYRHCMVISEEHYSWQLLLDYGILNYDHIFLFGRCFPHDIYSNITNYNHLNKIIDCMDTGKTVVLNNLNDIYESLYDMLNQRYQQRPSGLFFLVLQSFFYNNNR</sequence>
<dbReference type="CDD" id="cd00009">
    <property type="entry name" value="AAA"/>
    <property type="match status" value="1"/>
</dbReference>
<dbReference type="InterPro" id="IPR031248">
    <property type="entry name" value="RNF213"/>
</dbReference>
<feature type="domain" description="AAA+ ATPase" evidence="2">
    <location>
        <begin position="135"/>
        <end position="258"/>
    </location>
</feature>
<evidence type="ECO:0000313" key="3">
    <source>
        <dbReference type="EMBL" id="ETN98528.1"/>
    </source>
</evidence>